<gene>
    <name evidence="2" type="ORF">A8M32_23695</name>
</gene>
<sequence length="62" mass="7032">MVMLPMSIVVLTHPQAAAGMPFWLIGLIAIGFVAFALGYTMFVDWFTPPGAEDPFERYRRQR</sequence>
<dbReference type="EMBL" id="LYBW01000063">
    <property type="protein sequence ID" value="ODR88848.1"/>
    <property type="molecule type" value="Genomic_DNA"/>
</dbReference>
<keyword evidence="3" id="KW-1185">Reference proteome</keyword>
<evidence type="ECO:0000313" key="2">
    <source>
        <dbReference type="EMBL" id="ODR88848.1"/>
    </source>
</evidence>
<evidence type="ECO:0000313" key="3">
    <source>
        <dbReference type="Proteomes" id="UP000094342"/>
    </source>
</evidence>
<dbReference type="Proteomes" id="UP000094342">
    <property type="component" value="Unassembled WGS sequence"/>
</dbReference>
<keyword evidence="1" id="KW-1133">Transmembrane helix</keyword>
<reference evidence="3" key="1">
    <citation type="submission" date="2016-05" db="EMBL/GenBank/DDBJ databases">
        <authorList>
            <person name="Li Y."/>
        </authorList>
    </citation>
    <scope>NUCLEOTIDE SEQUENCE [LARGE SCALE GENOMIC DNA]</scope>
    <source>
        <strain evidence="3">YIC4027</strain>
    </source>
</reference>
<comment type="caution">
    <text evidence="2">The sequence shown here is derived from an EMBL/GenBank/DDBJ whole genome shotgun (WGS) entry which is preliminary data.</text>
</comment>
<keyword evidence="1" id="KW-0472">Membrane</keyword>
<proteinExistence type="predicted"/>
<evidence type="ECO:0000256" key="1">
    <source>
        <dbReference type="SAM" id="Phobius"/>
    </source>
</evidence>
<accession>A0A1E3V5G9</accession>
<keyword evidence="1" id="KW-0812">Transmembrane</keyword>
<protein>
    <submittedName>
        <fullName evidence="2">Uncharacterized protein</fullName>
    </submittedName>
</protein>
<name>A0A1E3V5G9_9HYPH</name>
<dbReference type="AlphaFoldDB" id="A0A1E3V5G9"/>
<dbReference type="OrthoDB" id="8116974at2"/>
<feature type="transmembrane region" description="Helical" evidence="1">
    <location>
        <begin position="20"/>
        <end position="42"/>
    </location>
</feature>
<organism evidence="2 3">
    <name type="scientific">Sinorhizobium alkalisoli</name>
    <dbReference type="NCBI Taxonomy" id="1752398"/>
    <lineage>
        <taxon>Bacteria</taxon>
        <taxon>Pseudomonadati</taxon>
        <taxon>Pseudomonadota</taxon>
        <taxon>Alphaproteobacteria</taxon>
        <taxon>Hyphomicrobiales</taxon>
        <taxon>Rhizobiaceae</taxon>
        <taxon>Sinorhizobium/Ensifer group</taxon>
        <taxon>Sinorhizobium</taxon>
    </lineage>
</organism>